<dbReference type="Proteomes" id="UP000467488">
    <property type="component" value="Chromosome"/>
</dbReference>
<sequence>MTVNCPVHPACRRRLATWLLDGSQPPTLLLPEQEGINGIRFPIWLDENGKRVAADCPQARQEMINVWPLPLEPWLPASERRAVRLPPASTICPPYGHDAQLPLQLTGVRDGAIIKRLPGAAEATLPLQSSGGAGERWWFLNGEPLTERGRNVTLHLTDKGDYQLLVMDDVGQIATVGMEICHAIVCFVPDCCLNWVYFKKMLPSSIVNGPVAHYNPRHLVRWYRQQQNNLQR</sequence>
<dbReference type="EMBL" id="AP022360">
    <property type="protein sequence ID" value="BBU81944.1"/>
    <property type="molecule type" value="Genomic_DNA"/>
</dbReference>
<dbReference type="InterPro" id="IPR009647">
    <property type="entry name" value="PBP_C"/>
</dbReference>
<protein>
    <recommendedName>
        <fullName evidence="1">Penicillin-binding C-terminal domain-containing protein</fullName>
    </recommendedName>
</protein>
<dbReference type="Pfam" id="PF06832">
    <property type="entry name" value="BiPBP_C"/>
    <property type="match status" value="1"/>
</dbReference>
<accession>A0A8S0FNF9</accession>
<name>A0A8S0FNF9_ECOLX</name>
<gene>
    <name evidence="2" type="ORF">EIMP300_33440</name>
</gene>
<organism evidence="2 3">
    <name type="scientific">Escherichia coli</name>
    <dbReference type="NCBI Taxonomy" id="562"/>
    <lineage>
        <taxon>Bacteria</taxon>
        <taxon>Pseudomonadati</taxon>
        <taxon>Pseudomonadota</taxon>
        <taxon>Gammaproteobacteria</taxon>
        <taxon>Enterobacterales</taxon>
        <taxon>Enterobacteriaceae</taxon>
        <taxon>Escherichia</taxon>
    </lineage>
</organism>
<feature type="domain" description="Penicillin-binding C-terminal" evidence="1">
    <location>
        <begin position="98"/>
        <end position="176"/>
    </location>
</feature>
<reference evidence="2 3" key="1">
    <citation type="submission" date="2020-01" db="EMBL/GenBank/DDBJ databases">
        <title>Dynamics of blaIMP-6 dissemination in carbapenem resistant Enterobacteriacea isolated from regional surveillance in Osaka, Japan.</title>
        <authorList>
            <person name="Abe R."/>
            <person name="Akeda Y."/>
            <person name="Sugawara Y."/>
            <person name="Yamamoto N."/>
            <person name="Tomono K."/>
            <person name="Takeuchi D."/>
            <person name="Kawahara R."/>
            <person name="Hamada S."/>
        </authorList>
    </citation>
    <scope>NUCLEOTIDE SEQUENCE [LARGE SCALE GENOMIC DNA]</scope>
    <source>
        <strain evidence="2 3">E300</strain>
    </source>
</reference>
<evidence type="ECO:0000259" key="1">
    <source>
        <dbReference type="Pfam" id="PF06832"/>
    </source>
</evidence>
<dbReference type="AlphaFoldDB" id="A0A8S0FNF9"/>
<proteinExistence type="predicted"/>
<evidence type="ECO:0000313" key="3">
    <source>
        <dbReference type="Proteomes" id="UP000467488"/>
    </source>
</evidence>
<evidence type="ECO:0000313" key="2">
    <source>
        <dbReference type="EMBL" id="BBU81944.1"/>
    </source>
</evidence>